<reference evidence="1 2" key="1">
    <citation type="submission" date="2016-02" db="EMBL/GenBank/DDBJ databases">
        <title>Genome sequence of Halalkalicoccus paucihalophilus DSM 24557.</title>
        <authorList>
            <person name="Poehlein A."/>
            <person name="Daniel R."/>
        </authorList>
    </citation>
    <scope>NUCLEOTIDE SEQUENCE [LARGE SCALE GENOMIC DNA]</scope>
    <source>
        <strain evidence="1 2">DSM 24557</strain>
    </source>
</reference>
<keyword evidence="2" id="KW-1185">Reference proteome</keyword>
<gene>
    <name evidence="1" type="ORF">HAPAU_21890</name>
</gene>
<dbReference type="PROSITE" id="PS51318">
    <property type="entry name" value="TAT"/>
    <property type="match status" value="1"/>
</dbReference>
<organism evidence="1 2">
    <name type="scientific">Halalkalicoccus paucihalophilus</name>
    <dbReference type="NCBI Taxonomy" id="1008153"/>
    <lineage>
        <taxon>Archaea</taxon>
        <taxon>Methanobacteriati</taxon>
        <taxon>Methanobacteriota</taxon>
        <taxon>Stenosarchaea group</taxon>
        <taxon>Halobacteria</taxon>
        <taxon>Halobacteriales</taxon>
        <taxon>Halococcaceae</taxon>
        <taxon>Halalkalicoccus</taxon>
    </lineage>
</organism>
<dbReference type="EMBL" id="LTAZ01000005">
    <property type="protein sequence ID" value="KYH25515.1"/>
    <property type="molecule type" value="Genomic_DNA"/>
</dbReference>
<accession>A0A151ACZ1</accession>
<dbReference type="RefSeq" id="WP_066382382.1">
    <property type="nucleotide sequence ID" value="NZ_LTAZ01000005.1"/>
</dbReference>
<evidence type="ECO:0000313" key="2">
    <source>
        <dbReference type="Proteomes" id="UP000075321"/>
    </source>
</evidence>
<evidence type="ECO:0000313" key="1">
    <source>
        <dbReference type="EMBL" id="KYH25515.1"/>
    </source>
</evidence>
<dbReference type="Proteomes" id="UP000075321">
    <property type="component" value="Unassembled WGS sequence"/>
</dbReference>
<sequence>MEGERTVSRRRILKSGAAIGGGIGTLSLLAGTAGAQPEEYVVTQIYRPNGLSTDLEGAECTVSSNDSTSRRWCRFYTDQYIPVTIDVSGGGGIDDTAVRSRAVRFWSDERVDQLSLGRGDSFVVTEDRGDCCCNLGTYPDFRTVHIEL</sequence>
<dbReference type="InterPro" id="IPR006311">
    <property type="entry name" value="TAT_signal"/>
</dbReference>
<comment type="caution">
    <text evidence="1">The sequence shown here is derived from an EMBL/GenBank/DDBJ whole genome shotgun (WGS) entry which is preliminary data.</text>
</comment>
<proteinExistence type="predicted"/>
<dbReference type="PATRIC" id="fig|1008153.3.peg.2227"/>
<name>A0A151ACZ1_9EURY</name>
<dbReference type="AlphaFoldDB" id="A0A151ACZ1"/>
<protein>
    <submittedName>
        <fullName evidence="1">Uncharacterized protein</fullName>
    </submittedName>
</protein>